<sequence>MFTTPSNKIWKTVFCDRRSRDDNKRKKNSSRQKQRQEDNQIPIIHNDKRLNRKLDFDVDDVDMEELGDVAQQGFGSPFTYGMGNGNHSGLEIPWCFRLVWRPPKEMVFCGKELVVAAYIYNADLPQM</sequence>
<accession>A0ABU6TD53</accession>
<proteinExistence type="predicted"/>
<reference evidence="2 3" key="1">
    <citation type="journal article" date="2023" name="Plants (Basel)">
        <title>Bridging the Gap: Combining Genomics and Transcriptomics Approaches to Understand Stylosanthes scabra, an Orphan Legume from the Brazilian Caatinga.</title>
        <authorList>
            <person name="Ferreira-Neto J.R.C."/>
            <person name="da Silva M.D."/>
            <person name="Binneck E."/>
            <person name="de Melo N.F."/>
            <person name="da Silva R.H."/>
            <person name="de Melo A.L.T.M."/>
            <person name="Pandolfi V."/>
            <person name="Bustamante F.O."/>
            <person name="Brasileiro-Vidal A.C."/>
            <person name="Benko-Iseppon A.M."/>
        </authorList>
    </citation>
    <scope>NUCLEOTIDE SEQUENCE [LARGE SCALE GENOMIC DNA]</scope>
    <source>
        <tissue evidence="2">Leaves</tissue>
    </source>
</reference>
<gene>
    <name evidence="2" type="ORF">PIB30_036541</name>
</gene>
<name>A0ABU6TD53_9FABA</name>
<dbReference type="EMBL" id="JASCZI010090800">
    <property type="protein sequence ID" value="MED6146657.1"/>
    <property type="molecule type" value="Genomic_DNA"/>
</dbReference>
<evidence type="ECO:0000256" key="1">
    <source>
        <dbReference type="SAM" id="MobiDB-lite"/>
    </source>
</evidence>
<feature type="region of interest" description="Disordered" evidence="1">
    <location>
        <begin position="18"/>
        <end position="43"/>
    </location>
</feature>
<comment type="caution">
    <text evidence="2">The sequence shown here is derived from an EMBL/GenBank/DDBJ whole genome shotgun (WGS) entry which is preliminary data.</text>
</comment>
<evidence type="ECO:0000313" key="2">
    <source>
        <dbReference type="EMBL" id="MED6146657.1"/>
    </source>
</evidence>
<organism evidence="2 3">
    <name type="scientific">Stylosanthes scabra</name>
    <dbReference type="NCBI Taxonomy" id="79078"/>
    <lineage>
        <taxon>Eukaryota</taxon>
        <taxon>Viridiplantae</taxon>
        <taxon>Streptophyta</taxon>
        <taxon>Embryophyta</taxon>
        <taxon>Tracheophyta</taxon>
        <taxon>Spermatophyta</taxon>
        <taxon>Magnoliopsida</taxon>
        <taxon>eudicotyledons</taxon>
        <taxon>Gunneridae</taxon>
        <taxon>Pentapetalae</taxon>
        <taxon>rosids</taxon>
        <taxon>fabids</taxon>
        <taxon>Fabales</taxon>
        <taxon>Fabaceae</taxon>
        <taxon>Papilionoideae</taxon>
        <taxon>50 kb inversion clade</taxon>
        <taxon>dalbergioids sensu lato</taxon>
        <taxon>Dalbergieae</taxon>
        <taxon>Pterocarpus clade</taxon>
        <taxon>Stylosanthes</taxon>
    </lineage>
</organism>
<evidence type="ECO:0000313" key="3">
    <source>
        <dbReference type="Proteomes" id="UP001341840"/>
    </source>
</evidence>
<protein>
    <submittedName>
        <fullName evidence="2">Uncharacterized protein</fullName>
    </submittedName>
</protein>
<dbReference type="Proteomes" id="UP001341840">
    <property type="component" value="Unassembled WGS sequence"/>
</dbReference>
<keyword evidence="3" id="KW-1185">Reference proteome</keyword>